<keyword evidence="2" id="KW-1185">Reference proteome</keyword>
<organism evidence="1 2">
    <name type="scientific">Dorcoceras hygrometricum</name>
    <dbReference type="NCBI Taxonomy" id="472368"/>
    <lineage>
        <taxon>Eukaryota</taxon>
        <taxon>Viridiplantae</taxon>
        <taxon>Streptophyta</taxon>
        <taxon>Embryophyta</taxon>
        <taxon>Tracheophyta</taxon>
        <taxon>Spermatophyta</taxon>
        <taxon>Magnoliopsida</taxon>
        <taxon>eudicotyledons</taxon>
        <taxon>Gunneridae</taxon>
        <taxon>Pentapetalae</taxon>
        <taxon>asterids</taxon>
        <taxon>lamiids</taxon>
        <taxon>Lamiales</taxon>
        <taxon>Gesneriaceae</taxon>
        <taxon>Didymocarpoideae</taxon>
        <taxon>Trichosporeae</taxon>
        <taxon>Loxocarpinae</taxon>
        <taxon>Dorcoceras</taxon>
    </lineage>
</organism>
<evidence type="ECO:0000313" key="1">
    <source>
        <dbReference type="EMBL" id="KZV14501.1"/>
    </source>
</evidence>
<gene>
    <name evidence="1" type="ORF">F511_42907</name>
</gene>
<proteinExistence type="predicted"/>
<name>A0A2Z6ZZL7_9LAMI</name>
<accession>A0A2Z6ZZL7</accession>
<protein>
    <submittedName>
        <fullName evidence="1">Uncharacterized protein</fullName>
    </submittedName>
</protein>
<sequence>MAIASTTNQLTQSSQLGVNSSAKTGMLACYTELCTTLVMGQEIQSGGCKNETSFAS</sequence>
<dbReference type="AlphaFoldDB" id="A0A2Z6ZZL7"/>
<dbReference type="Proteomes" id="UP000250235">
    <property type="component" value="Unassembled WGS sequence"/>
</dbReference>
<evidence type="ECO:0000313" key="2">
    <source>
        <dbReference type="Proteomes" id="UP000250235"/>
    </source>
</evidence>
<dbReference type="EMBL" id="KV020468">
    <property type="protein sequence ID" value="KZV14501.1"/>
    <property type="molecule type" value="Genomic_DNA"/>
</dbReference>
<reference evidence="1 2" key="1">
    <citation type="journal article" date="2015" name="Proc. Natl. Acad. Sci. U.S.A.">
        <title>The resurrection genome of Boea hygrometrica: A blueprint for survival of dehydration.</title>
        <authorList>
            <person name="Xiao L."/>
            <person name="Yang G."/>
            <person name="Zhang L."/>
            <person name="Yang X."/>
            <person name="Zhao S."/>
            <person name="Ji Z."/>
            <person name="Zhou Q."/>
            <person name="Hu M."/>
            <person name="Wang Y."/>
            <person name="Chen M."/>
            <person name="Xu Y."/>
            <person name="Jin H."/>
            <person name="Xiao X."/>
            <person name="Hu G."/>
            <person name="Bao F."/>
            <person name="Hu Y."/>
            <person name="Wan P."/>
            <person name="Li L."/>
            <person name="Deng X."/>
            <person name="Kuang T."/>
            <person name="Xiang C."/>
            <person name="Zhu J.K."/>
            <person name="Oliver M.J."/>
            <person name="He Y."/>
        </authorList>
    </citation>
    <scope>NUCLEOTIDE SEQUENCE [LARGE SCALE GENOMIC DNA]</scope>
    <source>
        <strain evidence="2">cv. XS01</strain>
    </source>
</reference>